<keyword evidence="3" id="KW-1185">Reference proteome</keyword>
<dbReference type="OrthoDB" id="3627178at2"/>
<dbReference type="InterPro" id="IPR016181">
    <property type="entry name" value="Acyl_CoA_acyltransferase"/>
</dbReference>
<dbReference type="Proteomes" id="UP000253741">
    <property type="component" value="Unassembled WGS sequence"/>
</dbReference>
<dbReference type="InterPro" id="IPR000182">
    <property type="entry name" value="GNAT_dom"/>
</dbReference>
<dbReference type="EMBL" id="QQNA01000053">
    <property type="protein sequence ID" value="RDG38599.1"/>
    <property type="molecule type" value="Genomic_DNA"/>
</dbReference>
<evidence type="ECO:0000259" key="1">
    <source>
        <dbReference type="PROSITE" id="PS51186"/>
    </source>
</evidence>
<dbReference type="GO" id="GO:0016747">
    <property type="term" value="F:acyltransferase activity, transferring groups other than amino-acyl groups"/>
    <property type="evidence" value="ECO:0007669"/>
    <property type="project" value="InterPro"/>
</dbReference>
<reference evidence="2 3" key="1">
    <citation type="submission" date="2018-07" db="EMBL/GenBank/DDBJ databases">
        <title>Streptomyces species from bats.</title>
        <authorList>
            <person name="Dunlap C."/>
        </authorList>
    </citation>
    <scope>NUCLEOTIDE SEQUENCE [LARGE SCALE GENOMIC DNA]</scope>
    <source>
        <strain evidence="2 3">AC230</strain>
    </source>
</reference>
<evidence type="ECO:0000313" key="2">
    <source>
        <dbReference type="EMBL" id="RDG38599.1"/>
    </source>
</evidence>
<keyword evidence="2" id="KW-0808">Transferase</keyword>
<name>A0A370BDY3_9ACTN</name>
<sequence>MPDGPDGPDVSLSVAGVADLPVVERLWLMFRHDMSEFHGLLPRADGTFRGDRLRTAFSEPDWVPYLLTSGDSPAGFAFVRGLTGPTRVLNSFFVVRGARRTGIGLRAVREITARHPGPWSVAFQDANSAAVRFWRRVATEIADDAWTEERRAVPGRPEAPPDVWISFHARAATHD</sequence>
<feature type="domain" description="N-acetyltransferase" evidence="1">
    <location>
        <begin position="24"/>
        <end position="160"/>
    </location>
</feature>
<organism evidence="2 3">
    <name type="scientific">Streptomyces corynorhini</name>
    <dbReference type="NCBI Taxonomy" id="2282652"/>
    <lineage>
        <taxon>Bacteria</taxon>
        <taxon>Bacillati</taxon>
        <taxon>Actinomycetota</taxon>
        <taxon>Actinomycetes</taxon>
        <taxon>Kitasatosporales</taxon>
        <taxon>Streptomycetaceae</taxon>
        <taxon>Streptomyces</taxon>
    </lineage>
</organism>
<protein>
    <submittedName>
        <fullName evidence="2">GNAT family N-acetyltransferase</fullName>
    </submittedName>
</protein>
<evidence type="ECO:0000313" key="3">
    <source>
        <dbReference type="Proteomes" id="UP000253741"/>
    </source>
</evidence>
<dbReference type="Gene3D" id="3.40.630.30">
    <property type="match status" value="1"/>
</dbReference>
<comment type="caution">
    <text evidence="2">The sequence shown here is derived from an EMBL/GenBank/DDBJ whole genome shotgun (WGS) entry which is preliminary data.</text>
</comment>
<proteinExistence type="predicted"/>
<accession>A0A370BDY3</accession>
<dbReference type="AlphaFoldDB" id="A0A370BDY3"/>
<gene>
    <name evidence="2" type="ORF">DVH02_08420</name>
</gene>
<dbReference type="SUPFAM" id="SSF55729">
    <property type="entry name" value="Acyl-CoA N-acyltransferases (Nat)"/>
    <property type="match status" value="1"/>
</dbReference>
<dbReference type="PROSITE" id="PS51186">
    <property type="entry name" value="GNAT"/>
    <property type="match status" value="1"/>
</dbReference>